<dbReference type="InterPro" id="IPR012808">
    <property type="entry name" value="CHP02453"/>
</dbReference>
<protein>
    <submittedName>
        <fullName evidence="1">DUF2461 family protein</fullName>
    </submittedName>
</protein>
<proteinExistence type="predicted"/>
<dbReference type="Pfam" id="PF09365">
    <property type="entry name" value="DUF2461"/>
    <property type="match status" value="1"/>
</dbReference>
<dbReference type="RefSeq" id="WP_282533551.1">
    <property type="nucleotide sequence ID" value="NZ_JASCIS010000003.1"/>
</dbReference>
<gene>
    <name evidence="1" type="ORF">QIT00_03435</name>
</gene>
<evidence type="ECO:0000313" key="2">
    <source>
        <dbReference type="Proteomes" id="UP001237105"/>
    </source>
</evidence>
<comment type="caution">
    <text evidence="1">The sequence shown here is derived from an EMBL/GenBank/DDBJ whole genome shotgun (WGS) entry which is preliminary data.</text>
</comment>
<dbReference type="Proteomes" id="UP001237105">
    <property type="component" value="Unassembled WGS sequence"/>
</dbReference>
<evidence type="ECO:0000313" key="1">
    <source>
        <dbReference type="EMBL" id="MDI3417624.1"/>
    </source>
</evidence>
<reference evidence="1 2" key="1">
    <citation type="submission" date="2023-05" db="EMBL/GenBank/DDBJ databases">
        <title>Draft genome sequence of Streptomyces sp. B-S-A12 isolated from a cave soil in Thailand.</title>
        <authorList>
            <person name="Chamroensaksri N."/>
            <person name="Muangham S."/>
        </authorList>
    </citation>
    <scope>NUCLEOTIDE SEQUENCE [LARGE SCALE GENOMIC DNA]</scope>
    <source>
        <strain evidence="1 2">B-S-A12</strain>
    </source>
</reference>
<sequence length="216" mass="24968">MPRQFTGWPVEAFDVLLRLQGEPAREQRERHRKDREHLVRRPMIALLDDLADLDSAYEDFSVWGFQKDHWWWQHQCGIVRMSRNVEVSLRFDLDGLHVRGVWWYPEPAQLARFRAAVADSGRGDELVGVVESLKALGYEITGDVMKRPPRGFPPDHPRSDLLRHRSLIAERPLGGGNWIHTTAAVDRVRGTCEDLKPFLSWLTLHVNDVRPADGPR</sequence>
<keyword evidence="2" id="KW-1185">Reference proteome</keyword>
<name>A0ABT6SS01_9ACTN</name>
<dbReference type="EMBL" id="JASCIS010000003">
    <property type="protein sequence ID" value="MDI3417624.1"/>
    <property type="molecule type" value="Genomic_DNA"/>
</dbReference>
<accession>A0ABT6SS01</accession>
<organism evidence="1 2">
    <name type="scientific">Streptomyces luteolus</name>
    <dbReference type="NCBI Taxonomy" id="3043615"/>
    <lineage>
        <taxon>Bacteria</taxon>
        <taxon>Bacillati</taxon>
        <taxon>Actinomycetota</taxon>
        <taxon>Actinomycetes</taxon>
        <taxon>Kitasatosporales</taxon>
        <taxon>Streptomycetaceae</taxon>
        <taxon>Streptomyces</taxon>
    </lineage>
</organism>